<feature type="transmembrane region" description="Helical" evidence="1">
    <location>
        <begin position="31"/>
        <end position="50"/>
    </location>
</feature>
<evidence type="ECO:0000256" key="1">
    <source>
        <dbReference type="SAM" id="Phobius"/>
    </source>
</evidence>
<dbReference type="RefSeq" id="WP_121303497.1">
    <property type="nucleotide sequence ID" value="NZ_RBWW01000001.1"/>
</dbReference>
<gene>
    <name evidence="2" type="ORF">BDK61_2861</name>
</gene>
<feature type="transmembrane region" description="Helical" evidence="1">
    <location>
        <begin position="7"/>
        <end position="25"/>
    </location>
</feature>
<sequence>MEDSTMNLIWLINDLLLIVLALVSLDVITSAAVMNNITIISTVGLAGGVYSRYYHYNDAKL</sequence>
<evidence type="ECO:0000313" key="3">
    <source>
        <dbReference type="Proteomes" id="UP000268233"/>
    </source>
</evidence>
<dbReference type="EMBL" id="RBWW01000001">
    <property type="protein sequence ID" value="RKS83476.1"/>
    <property type="molecule type" value="Genomic_DNA"/>
</dbReference>
<evidence type="ECO:0000313" key="2">
    <source>
        <dbReference type="EMBL" id="RKS83476.1"/>
    </source>
</evidence>
<name>A0A495R8N9_9EURY</name>
<keyword evidence="1" id="KW-1133">Transmembrane helix</keyword>
<keyword evidence="1" id="KW-0472">Membrane</keyword>
<dbReference type="Proteomes" id="UP000268233">
    <property type="component" value="Unassembled WGS sequence"/>
</dbReference>
<comment type="caution">
    <text evidence="2">The sequence shown here is derived from an EMBL/GenBank/DDBJ whole genome shotgun (WGS) entry which is preliminary data.</text>
</comment>
<keyword evidence="3" id="KW-1185">Reference proteome</keyword>
<proteinExistence type="predicted"/>
<protein>
    <submittedName>
        <fullName evidence="2">Uncharacterized protein</fullName>
    </submittedName>
</protein>
<accession>A0A495R8N9</accession>
<reference evidence="2 3" key="1">
    <citation type="submission" date="2018-10" db="EMBL/GenBank/DDBJ databases">
        <title>Genomic Encyclopedia of Archaeal and Bacterial Type Strains, Phase II (KMG-II): from individual species to whole genera.</title>
        <authorList>
            <person name="Goeker M."/>
        </authorList>
    </citation>
    <scope>NUCLEOTIDE SEQUENCE [LARGE SCALE GENOMIC DNA]</scope>
    <source>
        <strain evidence="2 3">DSM 11927</strain>
    </source>
</reference>
<dbReference type="AlphaFoldDB" id="A0A495R8N9"/>
<organism evidence="2 3">
    <name type="scientific">Haloarcula quadrata</name>
    <dbReference type="NCBI Taxonomy" id="182779"/>
    <lineage>
        <taxon>Archaea</taxon>
        <taxon>Methanobacteriati</taxon>
        <taxon>Methanobacteriota</taxon>
        <taxon>Stenosarchaea group</taxon>
        <taxon>Halobacteria</taxon>
        <taxon>Halobacteriales</taxon>
        <taxon>Haloarculaceae</taxon>
        <taxon>Haloarcula</taxon>
    </lineage>
</organism>
<keyword evidence="1" id="KW-0812">Transmembrane</keyword>